<dbReference type="GO" id="GO:0016874">
    <property type="term" value="F:ligase activity"/>
    <property type="evidence" value="ECO:0007669"/>
    <property type="project" value="UniProtKB-KW"/>
</dbReference>
<sequence>MKNYPLKIQKNFDEDPRIIDEIERILQIRRGFIFQLAKHEPIVFIISGGLDSSLILDKILKELQCTIFPVYVERGAKAEAFEKESVIFFTNYYQEKYPGLLKDLMLCKTDIPPKDVKQFIPAERLMTIGHPMRNAILQSIGVQYGVGLSYANQINIHTIFTATSPDDTFPHSSLLALRCLTLAACIDNGDWEWQVTSPLVETYLWGKISKKDMVLYATENKLPLEKTRTCTSGSSIACGICPECLCRLNAFKMAGIKDPINYVQR</sequence>
<keyword evidence="5" id="KW-0862">Zinc</keyword>
<dbReference type="GO" id="GO:0005524">
    <property type="term" value="F:ATP binding"/>
    <property type="evidence" value="ECO:0007669"/>
    <property type="project" value="UniProtKB-KW"/>
</dbReference>
<accession>A0A081C3Z6</accession>
<dbReference type="SUPFAM" id="SSF52402">
    <property type="entry name" value="Adenine nucleotide alpha hydrolases-like"/>
    <property type="match status" value="1"/>
</dbReference>
<evidence type="ECO:0000313" key="10">
    <source>
        <dbReference type="EMBL" id="GAK59301.1"/>
    </source>
</evidence>
<dbReference type="Pfam" id="PF06508">
    <property type="entry name" value="QueC"/>
    <property type="match status" value="1"/>
</dbReference>
<name>A0A081C3Z6_VECG1</name>
<dbReference type="PANTHER" id="PTHR42914">
    <property type="entry name" value="7-CYANO-7-DEAZAGUANINE SYNTHASE"/>
    <property type="match status" value="1"/>
</dbReference>
<evidence type="ECO:0000256" key="5">
    <source>
        <dbReference type="ARBA" id="ARBA00022833"/>
    </source>
</evidence>
<dbReference type="GO" id="GO:0046872">
    <property type="term" value="F:metal ion binding"/>
    <property type="evidence" value="ECO:0007669"/>
    <property type="project" value="UniProtKB-KW"/>
</dbReference>
<gene>
    <name evidence="10" type="ORF">U27_06278</name>
</gene>
<dbReference type="InterPro" id="IPR018317">
    <property type="entry name" value="QueC"/>
</dbReference>
<dbReference type="STRING" id="1499967.U27_06278"/>
<evidence type="ECO:0000256" key="4">
    <source>
        <dbReference type="ARBA" id="ARBA00022741"/>
    </source>
</evidence>
<evidence type="ECO:0000256" key="7">
    <source>
        <dbReference type="ARBA" id="ARBA00037993"/>
    </source>
</evidence>
<reference evidence="10" key="1">
    <citation type="journal article" date="2015" name="PeerJ">
        <title>First genomic representation of candidate bacterial phylum KSB3 points to enhanced environmental sensing as a trigger of wastewater bulking.</title>
        <authorList>
            <person name="Sekiguchi Y."/>
            <person name="Ohashi A."/>
            <person name="Parks D.H."/>
            <person name="Yamauchi T."/>
            <person name="Tyson G.W."/>
            <person name="Hugenholtz P."/>
        </authorList>
    </citation>
    <scope>NUCLEOTIDE SEQUENCE [LARGE SCALE GENOMIC DNA]</scope>
</reference>
<dbReference type="InterPro" id="IPR014729">
    <property type="entry name" value="Rossmann-like_a/b/a_fold"/>
</dbReference>
<evidence type="ECO:0000256" key="2">
    <source>
        <dbReference type="ARBA" id="ARBA00022598"/>
    </source>
</evidence>
<evidence type="ECO:0000256" key="6">
    <source>
        <dbReference type="ARBA" id="ARBA00022840"/>
    </source>
</evidence>
<keyword evidence="4" id="KW-0547">Nucleotide-binding</keyword>
<evidence type="ECO:0000313" key="11">
    <source>
        <dbReference type="Proteomes" id="UP000030661"/>
    </source>
</evidence>
<organism evidence="10">
    <name type="scientific">Vecturithrix granuli</name>
    <dbReference type="NCBI Taxonomy" id="1499967"/>
    <lineage>
        <taxon>Bacteria</taxon>
        <taxon>Candidatus Moduliflexota</taxon>
        <taxon>Candidatus Vecturitrichia</taxon>
        <taxon>Candidatus Vecturitrichales</taxon>
        <taxon>Candidatus Vecturitrichaceae</taxon>
        <taxon>Candidatus Vecturithrix</taxon>
    </lineage>
</organism>
<keyword evidence="11" id="KW-1185">Reference proteome</keyword>
<evidence type="ECO:0000256" key="8">
    <source>
        <dbReference type="ARBA" id="ARBA00039149"/>
    </source>
</evidence>
<keyword evidence="3" id="KW-0479">Metal-binding</keyword>
<dbReference type="HOGENOM" id="CLU_1109711_0_0_0"/>
<comment type="catalytic activity">
    <reaction evidence="9">
        <text>7-carboxy-7-carbaguanine + NH4(+) + 2 ATP = 7-cyano-7-carbaguanine + 2 AMP + 2 diphosphate + 2 H(+)</text>
        <dbReference type="Rhea" id="RHEA:27982"/>
        <dbReference type="ChEBI" id="CHEBI:15378"/>
        <dbReference type="ChEBI" id="CHEBI:28938"/>
        <dbReference type="ChEBI" id="CHEBI:30616"/>
        <dbReference type="ChEBI" id="CHEBI:33019"/>
        <dbReference type="ChEBI" id="CHEBI:45075"/>
        <dbReference type="ChEBI" id="CHEBI:61036"/>
        <dbReference type="ChEBI" id="CHEBI:456215"/>
        <dbReference type="EC" id="6.3.4.20"/>
    </reaction>
</comment>
<keyword evidence="2" id="KW-0436">Ligase</keyword>
<dbReference type="EC" id="6.3.4.20" evidence="8"/>
<comment type="similarity">
    <text evidence="7">Belongs to the QueC family.</text>
</comment>
<evidence type="ECO:0000256" key="9">
    <source>
        <dbReference type="ARBA" id="ARBA00047890"/>
    </source>
</evidence>
<dbReference type="EMBL" id="DF820469">
    <property type="protein sequence ID" value="GAK59301.1"/>
    <property type="molecule type" value="Genomic_DNA"/>
</dbReference>
<dbReference type="Proteomes" id="UP000030661">
    <property type="component" value="Unassembled WGS sequence"/>
</dbReference>
<dbReference type="AlphaFoldDB" id="A0A081C3Z6"/>
<keyword evidence="6" id="KW-0067">ATP-binding</keyword>
<dbReference type="PANTHER" id="PTHR42914:SF1">
    <property type="entry name" value="7-CYANO-7-DEAZAGUANINE SYNTHASE"/>
    <property type="match status" value="1"/>
</dbReference>
<comment type="pathway">
    <text evidence="1">Purine metabolism; 7-cyano-7-deazaguanine biosynthesis.</text>
</comment>
<proteinExistence type="inferred from homology"/>
<protein>
    <recommendedName>
        <fullName evidence="8">7-cyano-7-deazaguanine synthase</fullName>
        <ecNumber evidence="8">6.3.4.20</ecNumber>
    </recommendedName>
</protein>
<evidence type="ECO:0000256" key="3">
    <source>
        <dbReference type="ARBA" id="ARBA00022723"/>
    </source>
</evidence>
<evidence type="ECO:0000256" key="1">
    <source>
        <dbReference type="ARBA" id="ARBA00005061"/>
    </source>
</evidence>
<dbReference type="Gene3D" id="3.40.50.620">
    <property type="entry name" value="HUPs"/>
    <property type="match status" value="1"/>
</dbReference>